<gene>
    <name evidence="7" type="ORF">D3874_04120</name>
</gene>
<dbReference type="AlphaFoldDB" id="A0A418WIJ3"/>
<evidence type="ECO:0000256" key="5">
    <source>
        <dbReference type="ARBA" id="ARBA00023136"/>
    </source>
</evidence>
<name>A0A418WIJ3_9PROT</name>
<dbReference type="GO" id="GO:0015658">
    <property type="term" value="F:branched-chain amino acid transmembrane transporter activity"/>
    <property type="evidence" value="ECO:0007669"/>
    <property type="project" value="InterPro"/>
</dbReference>
<dbReference type="InterPro" id="IPR001851">
    <property type="entry name" value="ABC_transp_permease"/>
</dbReference>
<dbReference type="PANTHER" id="PTHR30482">
    <property type="entry name" value="HIGH-AFFINITY BRANCHED-CHAIN AMINO ACID TRANSPORT SYSTEM PERMEASE"/>
    <property type="match status" value="1"/>
</dbReference>
<feature type="transmembrane region" description="Helical" evidence="6">
    <location>
        <begin position="271"/>
        <end position="296"/>
    </location>
</feature>
<dbReference type="EMBL" id="QYUK01000011">
    <property type="protein sequence ID" value="RJF89844.1"/>
    <property type="molecule type" value="Genomic_DNA"/>
</dbReference>
<keyword evidence="5 6" id="KW-0472">Membrane</keyword>
<organism evidence="7 8">
    <name type="scientific">Oleomonas cavernae</name>
    <dbReference type="NCBI Taxonomy" id="2320859"/>
    <lineage>
        <taxon>Bacteria</taxon>
        <taxon>Pseudomonadati</taxon>
        <taxon>Pseudomonadota</taxon>
        <taxon>Alphaproteobacteria</taxon>
        <taxon>Acetobacterales</taxon>
        <taxon>Acetobacteraceae</taxon>
        <taxon>Oleomonas</taxon>
    </lineage>
</organism>
<dbReference type="InterPro" id="IPR043428">
    <property type="entry name" value="LivM-like"/>
</dbReference>
<feature type="transmembrane region" description="Helical" evidence="6">
    <location>
        <begin position="38"/>
        <end position="56"/>
    </location>
</feature>
<evidence type="ECO:0000256" key="4">
    <source>
        <dbReference type="ARBA" id="ARBA00022989"/>
    </source>
</evidence>
<protein>
    <submittedName>
        <fullName evidence="7">Branched-chain amino acid ABC transporter permease</fullName>
    </submittedName>
</protein>
<evidence type="ECO:0000313" key="8">
    <source>
        <dbReference type="Proteomes" id="UP000284605"/>
    </source>
</evidence>
<dbReference type="GO" id="GO:0005886">
    <property type="term" value="C:plasma membrane"/>
    <property type="evidence" value="ECO:0007669"/>
    <property type="project" value="UniProtKB-SubCell"/>
</dbReference>
<dbReference type="Proteomes" id="UP000284605">
    <property type="component" value="Unassembled WGS sequence"/>
</dbReference>
<feature type="transmembrane region" description="Helical" evidence="6">
    <location>
        <begin position="62"/>
        <end position="80"/>
    </location>
</feature>
<comment type="caution">
    <text evidence="7">The sequence shown here is derived from an EMBL/GenBank/DDBJ whole genome shotgun (WGS) entry which is preliminary data.</text>
</comment>
<evidence type="ECO:0000313" key="7">
    <source>
        <dbReference type="EMBL" id="RJF89844.1"/>
    </source>
</evidence>
<keyword evidence="8" id="KW-1185">Reference proteome</keyword>
<dbReference type="CDD" id="cd06581">
    <property type="entry name" value="TM_PBP1_LivM_like"/>
    <property type="match status" value="1"/>
</dbReference>
<feature type="transmembrane region" description="Helical" evidence="6">
    <location>
        <begin position="234"/>
        <end position="259"/>
    </location>
</feature>
<feature type="transmembrane region" description="Helical" evidence="6">
    <location>
        <begin position="87"/>
        <end position="106"/>
    </location>
</feature>
<dbReference type="Pfam" id="PF02653">
    <property type="entry name" value="BPD_transp_2"/>
    <property type="match status" value="1"/>
</dbReference>
<accession>A0A418WIJ3</accession>
<comment type="subcellular location">
    <subcellularLocation>
        <location evidence="1">Cell membrane</location>
        <topology evidence="1">Multi-pass membrane protein</topology>
    </subcellularLocation>
</comment>
<evidence type="ECO:0000256" key="1">
    <source>
        <dbReference type="ARBA" id="ARBA00004651"/>
    </source>
</evidence>
<keyword evidence="2" id="KW-1003">Cell membrane</keyword>
<keyword evidence="4 6" id="KW-1133">Transmembrane helix</keyword>
<feature type="transmembrane region" description="Helical" evidence="6">
    <location>
        <begin position="139"/>
        <end position="157"/>
    </location>
</feature>
<evidence type="ECO:0000256" key="2">
    <source>
        <dbReference type="ARBA" id="ARBA00022475"/>
    </source>
</evidence>
<sequence>MGDRRRLRDDGRGLDDQAMGTVRQTGAGASLMTSRPQLIFLLVTFLVLLLLPLAGSRYLVDLASQIMIFSLFALSLNVLAGHIGSISFGHAAFFAIGGYACAYLLTTAGWPLAASMAGAVVLTAVSALLIGLVCVRLNAIYFSMLTLAFSMLVWAVAVKWKAVTGGDDGFVGVTLPQFLTDPVGFFWFTLGVTSLSVAALWILSRSAMGRTFIAIRENPVRAGFLGLHVRRMQLVAFVIAGVFAGVAGCLLAIYVRGMYPQTAFWTQSGQVVIMVLLGGVHSFVGPILGATLLYLLEMTIHQYTEYWPIVLGIILMVIVLAAPEGIVGLFQRLRRRLRRPTTP</sequence>
<feature type="transmembrane region" description="Helical" evidence="6">
    <location>
        <begin position="112"/>
        <end position="132"/>
    </location>
</feature>
<feature type="transmembrane region" description="Helical" evidence="6">
    <location>
        <begin position="308"/>
        <end position="330"/>
    </location>
</feature>
<evidence type="ECO:0000256" key="6">
    <source>
        <dbReference type="SAM" id="Phobius"/>
    </source>
</evidence>
<evidence type="ECO:0000256" key="3">
    <source>
        <dbReference type="ARBA" id="ARBA00022692"/>
    </source>
</evidence>
<feature type="transmembrane region" description="Helical" evidence="6">
    <location>
        <begin position="185"/>
        <end position="203"/>
    </location>
</feature>
<proteinExistence type="predicted"/>
<dbReference type="PANTHER" id="PTHR30482:SF17">
    <property type="entry name" value="ABC TRANSPORTER ATP-BINDING PROTEIN"/>
    <property type="match status" value="1"/>
</dbReference>
<reference evidence="7 8" key="1">
    <citation type="submission" date="2018-09" db="EMBL/GenBank/DDBJ databases">
        <authorList>
            <person name="Zhu H."/>
        </authorList>
    </citation>
    <scope>NUCLEOTIDE SEQUENCE [LARGE SCALE GENOMIC DNA]</scope>
    <source>
        <strain evidence="7 8">K1W22B-8</strain>
    </source>
</reference>
<keyword evidence="3 6" id="KW-0812">Transmembrane</keyword>